<proteinExistence type="predicted"/>
<dbReference type="EMBL" id="JAVRRF010000009">
    <property type="protein sequence ID" value="KAK5061935.1"/>
    <property type="molecule type" value="Genomic_DNA"/>
</dbReference>
<sequence>MSPPAKTETGTKGGGKDRKTAPGSPGSTVTIPVAKSNKPKASTPNMLQLGDVQYVGHTSKFQAPTTYPQQMQPHSSLSHGQWSYNMPPDLSMPGGVMRILGGQMVTSVRGVETIIRPEDFLKLSDQDRRALVTAGYARYNDSNIPPPPPPMQIPSPPAPPKSAVSKTKAPTKAPSITPSESISSAPDRKKKNKKCILCRQAEQMPDIEEAKLCLGCYHYHGYLMSENREKHKRTK</sequence>
<accession>A0ABR0JDL6</accession>
<evidence type="ECO:0000256" key="1">
    <source>
        <dbReference type="SAM" id="MobiDB-lite"/>
    </source>
</evidence>
<evidence type="ECO:0000313" key="2">
    <source>
        <dbReference type="EMBL" id="KAK5061935.1"/>
    </source>
</evidence>
<organism evidence="2 3">
    <name type="scientific">Exophiala sideris</name>
    <dbReference type="NCBI Taxonomy" id="1016849"/>
    <lineage>
        <taxon>Eukaryota</taxon>
        <taxon>Fungi</taxon>
        <taxon>Dikarya</taxon>
        <taxon>Ascomycota</taxon>
        <taxon>Pezizomycotina</taxon>
        <taxon>Eurotiomycetes</taxon>
        <taxon>Chaetothyriomycetidae</taxon>
        <taxon>Chaetothyriales</taxon>
        <taxon>Herpotrichiellaceae</taxon>
        <taxon>Exophiala</taxon>
    </lineage>
</organism>
<feature type="region of interest" description="Disordered" evidence="1">
    <location>
        <begin position="138"/>
        <end position="193"/>
    </location>
</feature>
<reference evidence="2 3" key="1">
    <citation type="submission" date="2023-08" db="EMBL/GenBank/DDBJ databases">
        <title>Black Yeasts Isolated from many extreme environments.</title>
        <authorList>
            <person name="Coleine C."/>
            <person name="Stajich J.E."/>
            <person name="Selbmann L."/>
        </authorList>
    </citation>
    <scope>NUCLEOTIDE SEQUENCE [LARGE SCALE GENOMIC DNA]</scope>
    <source>
        <strain evidence="2 3">CCFEE 6328</strain>
    </source>
</reference>
<name>A0ABR0JDL6_9EURO</name>
<comment type="caution">
    <text evidence="2">The sequence shown here is derived from an EMBL/GenBank/DDBJ whole genome shotgun (WGS) entry which is preliminary data.</text>
</comment>
<feature type="region of interest" description="Disordered" evidence="1">
    <location>
        <begin position="1"/>
        <end position="46"/>
    </location>
</feature>
<gene>
    <name evidence="2" type="ORF">LTR69_005119</name>
</gene>
<dbReference type="Proteomes" id="UP001345691">
    <property type="component" value="Unassembled WGS sequence"/>
</dbReference>
<feature type="compositionally biased region" description="Pro residues" evidence="1">
    <location>
        <begin position="144"/>
        <end position="160"/>
    </location>
</feature>
<feature type="compositionally biased region" description="Low complexity" evidence="1">
    <location>
        <begin position="161"/>
        <end position="170"/>
    </location>
</feature>
<feature type="compositionally biased region" description="Polar residues" evidence="1">
    <location>
        <begin position="174"/>
        <end position="184"/>
    </location>
</feature>
<evidence type="ECO:0008006" key="4">
    <source>
        <dbReference type="Google" id="ProtNLM"/>
    </source>
</evidence>
<keyword evidence="3" id="KW-1185">Reference proteome</keyword>
<protein>
    <recommendedName>
        <fullName evidence="4">GATA-type domain-containing protein</fullName>
    </recommendedName>
</protein>
<evidence type="ECO:0000313" key="3">
    <source>
        <dbReference type="Proteomes" id="UP001345691"/>
    </source>
</evidence>
<feature type="compositionally biased region" description="Low complexity" evidence="1">
    <location>
        <begin position="1"/>
        <end position="10"/>
    </location>
</feature>